<gene>
    <name evidence="7" type="primary">uvrC</name>
    <name evidence="11" type="ORF">L196_03631</name>
</gene>
<evidence type="ECO:0000313" key="11">
    <source>
        <dbReference type="EMBL" id="EPD13593.1"/>
    </source>
</evidence>
<feature type="domain" description="UvrC family homology region profile" evidence="10">
    <location>
        <begin position="259"/>
        <end position="482"/>
    </location>
</feature>
<proteinExistence type="inferred from homology"/>
<dbReference type="SUPFAM" id="SSF46600">
    <property type="entry name" value="C-terminal UvrC-binding domain of UvrB"/>
    <property type="match status" value="1"/>
</dbReference>
<evidence type="ECO:0000259" key="9">
    <source>
        <dbReference type="PROSITE" id="PS50164"/>
    </source>
</evidence>
<dbReference type="Pfam" id="PF22920">
    <property type="entry name" value="UvrC_RNaseH"/>
    <property type="match status" value="1"/>
</dbReference>
<dbReference type="HAMAP" id="MF_00203">
    <property type="entry name" value="UvrC"/>
    <property type="match status" value="1"/>
</dbReference>
<dbReference type="Proteomes" id="UP000015462">
    <property type="component" value="Unassembled WGS sequence"/>
</dbReference>
<dbReference type="GO" id="GO:0009380">
    <property type="term" value="C:excinuclease repair complex"/>
    <property type="evidence" value="ECO:0007669"/>
    <property type="project" value="InterPro"/>
</dbReference>
<dbReference type="FunFam" id="3.30.420.340:FF:000001">
    <property type="entry name" value="UvrABC system protein C"/>
    <property type="match status" value="1"/>
</dbReference>
<evidence type="ECO:0000256" key="2">
    <source>
        <dbReference type="ARBA" id="ARBA00022763"/>
    </source>
</evidence>
<dbReference type="FunFam" id="3.40.1440.10:FF:000001">
    <property type="entry name" value="UvrABC system protein C"/>
    <property type="match status" value="1"/>
</dbReference>
<dbReference type="GO" id="GO:0006289">
    <property type="term" value="P:nucleotide-excision repair"/>
    <property type="evidence" value="ECO:0007669"/>
    <property type="project" value="UniProtKB-UniRule"/>
</dbReference>
<dbReference type="CDD" id="cd10434">
    <property type="entry name" value="GIY-YIG_UvrC_Cho"/>
    <property type="match status" value="1"/>
</dbReference>
<dbReference type="Pfam" id="PF14520">
    <property type="entry name" value="HHH_5"/>
    <property type="match status" value="1"/>
</dbReference>
<dbReference type="InterPro" id="IPR000305">
    <property type="entry name" value="GIY-YIG_endonuc"/>
</dbReference>
<comment type="subcellular location">
    <subcellularLocation>
        <location evidence="7">Cytoplasm</location>
    </subcellularLocation>
</comment>
<comment type="subunit">
    <text evidence="7">Interacts with UvrB in an incision complex.</text>
</comment>
<dbReference type="EMBL" id="ASHL01000002">
    <property type="protein sequence ID" value="EPD13593.1"/>
    <property type="molecule type" value="Genomic_DNA"/>
</dbReference>
<dbReference type="Pfam" id="PF01541">
    <property type="entry name" value="GIY-YIG"/>
    <property type="match status" value="1"/>
</dbReference>
<dbReference type="InterPro" id="IPR038476">
    <property type="entry name" value="UvrC_RNase_H_dom_sf"/>
</dbReference>
<evidence type="ECO:0000256" key="3">
    <source>
        <dbReference type="ARBA" id="ARBA00022769"/>
    </source>
</evidence>
<name>A0AB33Z324_9GAMM</name>
<dbReference type="Pfam" id="PF08459">
    <property type="entry name" value="UvrC_RNaseH_dom"/>
    <property type="match status" value="1"/>
</dbReference>
<dbReference type="SUPFAM" id="SSF47781">
    <property type="entry name" value="RuvA domain 2-like"/>
    <property type="match status" value="1"/>
</dbReference>
<dbReference type="Gene3D" id="4.10.860.10">
    <property type="entry name" value="UVR domain"/>
    <property type="match status" value="1"/>
</dbReference>
<dbReference type="PROSITE" id="PS50164">
    <property type="entry name" value="GIY_YIG"/>
    <property type="match status" value="1"/>
</dbReference>
<dbReference type="PROSITE" id="PS50165">
    <property type="entry name" value="UVRC"/>
    <property type="match status" value="1"/>
</dbReference>
<dbReference type="SMART" id="SM00465">
    <property type="entry name" value="GIYc"/>
    <property type="match status" value="1"/>
</dbReference>
<evidence type="ECO:0000259" key="8">
    <source>
        <dbReference type="PROSITE" id="PS50151"/>
    </source>
</evidence>
<dbReference type="PROSITE" id="PS50151">
    <property type="entry name" value="UVR"/>
    <property type="match status" value="1"/>
</dbReference>
<dbReference type="NCBIfam" id="NF001824">
    <property type="entry name" value="PRK00558.1-5"/>
    <property type="match status" value="1"/>
</dbReference>
<evidence type="ECO:0000256" key="4">
    <source>
        <dbReference type="ARBA" id="ARBA00022881"/>
    </source>
</evidence>
<feature type="domain" description="UVR" evidence="8">
    <location>
        <begin position="209"/>
        <end position="244"/>
    </location>
</feature>
<evidence type="ECO:0000256" key="6">
    <source>
        <dbReference type="ARBA" id="ARBA00023236"/>
    </source>
</evidence>
<dbReference type="InterPro" id="IPR036876">
    <property type="entry name" value="UVR_dom_sf"/>
</dbReference>
<keyword evidence="5 7" id="KW-0234">DNA repair</keyword>
<keyword evidence="2 7" id="KW-0227">DNA damage</keyword>
<dbReference type="InterPro" id="IPR001162">
    <property type="entry name" value="UvrC_RNase_H_dom"/>
</dbReference>
<dbReference type="Gene3D" id="3.30.420.340">
    <property type="entry name" value="UvrC, RNAse H endonuclease domain"/>
    <property type="match status" value="1"/>
</dbReference>
<dbReference type="InterPro" id="IPR004791">
    <property type="entry name" value="UvrC"/>
</dbReference>
<dbReference type="SUPFAM" id="SSF82771">
    <property type="entry name" value="GIY-YIG endonuclease"/>
    <property type="match status" value="1"/>
</dbReference>
<comment type="function">
    <text evidence="7">The UvrABC repair system catalyzes the recognition and processing of DNA lesions. UvrC both incises the 5' and 3' sides of the lesion. The N-terminal half is responsible for the 3' incision and the C-terminal half is responsible for the 5' incision.</text>
</comment>
<comment type="caution">
    <text evidence="11">The sequence shown here is derived from an EMBL/GenBank/DDBJ whole genome shotgun (WGS) entry which is preliminary data.</text>
</comment>
<dbReference type="AlphaFoldDB" id="A0AB33Z324"/>
<dbReference type="Gene3D" id="3.40.1440.10">
    <property type="entry name" value="GIY-YIG endonuclease"/>
    <property type="match status" value="1"/>
</dbReference>
<keyword evidence="1 7" id="KW-0963">Cytoplasm</keyword>
<evidence type="ECO:0000256" key="5">
    <source>
        <dbReference type="ARBA" id="ARBA00023204"/>
    </source>
</evidence>
<evidence type="ECO:0000259" key="10">
    <source>
        <dbReference type="PROSITE" id="PS50165"/>
    </source>
</evidence>
<dbReference type="InterPro" id="IPR035901">
    <property type="entry name" value="GIY-YIG_endonuc_sf"/>
</dbReference>
<sequence>MEGKDKLTTFDSEHFLKTLTQKPGVYQMLDHRGICIYVGKAKNLKKRVSSYFNKTDKDAKKKMMLSHVQQIEIVVTHTEGEALLLENQLIKKLKPRYNICLRDDKSYPYIYLSTHQEFPKLTFHRGAKKKQGQYFGPYPSAGAVRDSLHVLQKLFPVRQCDDSFFKNRSRPCLQHQIKRCTAPCVGLISQQDYHDDVAHTVLFLEGKNSKLISDLVKKMESAANELNFEKAAQFRDQIAQLRKVMERQYVSGNDGDLDVVACEIQQHVACVQVFFIRKGQHLGNRTFYPKIPQGKTEQEVLNAFLLQFYLDKKLPKAVILSHALLEAELIQQVFNEKAERKVSLVTNPRGERARWLKMAKSNAITALTQRLESRENTRDRLSKLSMLLGVEKGIARMECFDISHLQGDQTVASCVVLNEEGPLKSDYRRFNITGVTPGDDYAALSQAVSRRFLRAKKNEHVVPDLLIIDGGKGQVNAVLKALSDIDSPEVFVIGISKGSDRKVGMEKIYRAKDGKVLIFPADEPALLVVQQIRDEAHRFAISGHRQQRGKEKKKSTLEQIDGLGPKRRRQLLKQFGGLREIQSAGVEDLCTVEGISKSLAQRVYNFYHDGPAG</sequence>
<dbReference type="InterPro" id="IPR010994">
    <property type="entry name" value="RuvA_2-like"/>
</dbReference>
<evidence type="ECO:0000256" key="1">
    <source>
        <dbReference type="ARBA" id="ARBA00022490"/>
    </source>
</evidence>
<dbReference type="GO" id="GO:0005737">
    <property type="term" value="C:cytoplasm"/>
    <property type="evidence" value="ECO:0007669"/>
    <property type="project" value="UniProtKB-SubCell"/>
</dbReference>
<keyword evidence="3 7" id="KW-0228">DNA excision</keyword>
<keyword evidence="6 7" id="KW-0742">SOS response</keyword>
<dbReference type="InterPro" id="IPR003583">
    <property type="entry name" value="Hlx-hairpin-Hlx_DNA-bd_motif"/>
</dbReference>
<dbReference type="Pfam" id="PF02151">
    <property type="entry name" value="UVR"/>
    <property type="match status" value="1"/>
</dbReference>
<dbReference type="PANTHER" id="PTHR30562">
    <property type="entry name" value="UVRC/OXIDOREDUCTASE"/>
    <property type="match status" value="1"/>
</dbReference>
<organism evidence="11 12">
    <name type="scientific">Cycloclasticus pugetii</name>
    <dbReference type="NCBI Taxonomy" id="34068"/>
    <lineage>
        <taxon>Bacteria</taxon>
        <taxon>Pseudomonadati</taxon>
        <taxon>Pseudomonadota</taxon>
        <taxon>Gammaproteobacteria</taxon>
        <taxon>Thiotrichales</taxon>
        <taxon>Piscirickettsiaceae</taxon>
        <taxon>Cycloclasticus</taxon>
    </lineage>
</organism>
<dbReference type="NCBIfam" id="TIGR00194">
    <property type="entry name" value="uvrC"/>
    <property type="match status" value="1"/>
</dbReference>
<reference evidence="11 12" key="1">
    <citation type="journal article" date="2013" name="Genome Announc.">
        <title>Genome Sequence of the Pyrene- and Fluoranthene-Degrading Bacterium Cycloclasticus sp. Strain PY97M.</title>
        <authorList>
            <person name="Cui Z."/>
            <person name="Xu G."/>
            <person name="Li Q."/>
            <person name="Gao W."/>
            <person name="Zheng L."/>
        </authorList>
    </citation>
    <scope>NUCLEOTIDE SEQUENCE [LARGE SCALE GENOMIC DNA]</scope>
    <source>
        <strain evidence="11 12">PY97M</strain>
    </source>
</reference>
<keyword evidence="4 7" id="KW-0267">Excision nuclease</keyword>
<feature type="domain" description="GIY-YIG" evidence="9">
    <location>
        <begin position="21"/>
        <end position="99"/>
    </location>
</feature>
<dbReference type="Gene3D" id="1.10.150.20">
    <property type="entry name" value="5' to 3' exonuclease, C-terminal subdomain"/>
    <property type="match status" value="1"/>
</dbReference>
<dbReference type="GO" id="GO:0009381">
    <property type="term" value="F:excinuclease ABC activity"/>
    <property type="evidence" value="ECO:0007669"/>
    <property type="project" value="UniProtKB-UniRule"/>
</dbReference>
<dbReference type="InterPro" id="IPR047296">
    <property type="entry name" value="GIY-YIG_UvrC_Cho"/>
</dbReference>
<evidence type="ECO:0000256" key="7">
    <source>
        <dbReference type="HAMAP-Rule" id="MF_00203"/>
    </source>
</evidence>
<dbReference type="GO" id="GO:0003677">
    <property type="term" value="F:DNA binding"/>
    <property type="evidence" value="ECO:0007669"/>
    <property type="project" value="UniProtKB-UniRule"/>
</dbReference>
<dbReference type="GO" id="GO:0009432">
    <property type="term" value="P:SOS response"/>
    <property type="evidence" value="ECO:0007669"/>
    <property type="project" value="UniProtKB-UniRule"/>
</dbReference>
<dbReference type="PANTHER" id="PTHR30562:SF1">
    <property type="entry name" value="UVRABC SYSTEM PROTEIN C"/>
    <property type="match status" value="1"/>
</dbReference>
<dbReference type="RefSeq" id="WP_016389998.1">
    <property type="nucleotide sequence ID" value="NZ_KE646806.1"/>
</dbReference>
<comment type="similarity">
    <text evidence="7">Belongs to the UvrC family.</text>
</comment>
<dbReference type="InterPro" id="IPR050066">
    <property type="entry name" value="UvrABC_protein_C"/>
</dbReference>
<dbReference type="InterPro" id="IPR001943">
    <property type="entry name" value="UVR_dom"/>
</dbReference>
<accession>A0AB33Z324</accession>
<dbReference type="SMART" id="SM00278">
    <property type="entry name" value="HhH1"/>
    <property type="match status" value="2"/>
</dbReference>
<protein>
    <recommendedName>
        <fullName evidence="7">UvrABC system protein C</fullName>
        <shortName evidence="7">Protein UvrC</shortName>
    </recommendedName>
    <alternativeName>
        <fullName evidence="7">Excinuclease ABC subunit C</fullName>
    </alternativeName>
</protein>
<keyword evidence="12" id="KW-1185">Reference proteome</keyword>
<evidence type="ECO:0000313" key="12">
    <source>
        <dbReference type="Proteomes" id="UP000015462"/>
    </source>
</evidence>